<evidence type="ECO:0000313" key="2">
    <source>
        <dbReference type="EMBL" id="CBZ35189.1"/>
    </source>
</evidence>
<keyword evidence="4" id="KW-1185">Reference proteome</keyword>
<dbReference type="EMBL" id="FR799614">
    <property type="protein sequence ID" value="CBZ35189.1"/>
    <property type="molecule type" value="Genomic_DNA"/>
</dbReference>
<dbReference type="KEGG" id="ldo:LDBPK_270290"/>
<dbReference type="VEuPathDB" id="TriTrypDB:LdBPK_270290.1"/>
<accession>A0A3S7X0F0</accession>
<dbReference type="GeneID" id="13389147"/>
<reference evidence="2 3" key="1">
    <citation type="journal article" date="2011" name="Genome Res.">
        <title>Whole genome sequencing of multiple Leishmania donovani clinical isolates provides insights into population structure and mechanisms of drug resistance.</title>
        <authorList>
            <person name="Downing T."/>
            <person name="Imamura H."/>
            <person name="Decuypere S."/>
            <person name="Clark T.G."/>
            <person name="Coombs G.H."/>
            <person name="Cotton J.A."/>
            <person name="Hilley J.D."/>
            <person name="de Doncker S."/>
            <person name="Maes I."/>
            <person name="Mottram J.C."/>
            <person name="Quail M.A."/>
            <person name="Rijal S."/>
            <person name="Sanders M."/>
            <person name="Schonian G."/>
            <person name="Stark O."/>
            <person name="Sundar S."/>
            <person name="Vanaerschot M."/>
            <person name="Hertz-Fowler C."/>
            <person name="Dujardin J.C."/>
            <person name="Berriman M."/>
        </authorList>
    </citation>
    <scope>NUCLEOTIDE SEQUENCE [LARGE SCALE GENOMIC DNA]</scope>
    <source>
        <strain evidence="2 3">BPK282A1</strain>
    </source>
</reference>
<evidence type="ECO:0000313" key="1">
    <source>
        <dbReference type="EMBL" id="AYU79907.1"/>
    </source>
</evidence>
<accession>E9BIW3</accession>
<name>E9BIW3_LEIDO</name>
<reference evidence="2" key="2">
    <citation type="submission" date="2011-01" db="EMBL/GenBank/DDBJ databases">
        <authorList>
            <person name="Zhao B.P."/>
            <person name="Ren Z.A."/>
            <person name="Li C.D."/>
        </authorList>
    </citation>
    <scope>NUCLEOTIDE SEQUENCE</scope>
    <source>
        <strain evidence="2">BPK282A1</strain>
    </source>
</reference>
<gene>
    <name evidence="2" type="ORF">LDBPK_270290</name>
    <name evidence="1" type="ORF">LdCL_270007700</name>
</gene>
<evidence type="ECO:0000313" key="3">
    <source>
        <dbReference type="Proteomes" id="UP000008980"/>
    </source>
</evidence>
<dbReference type="RefSeq" id="XP_003861886.1">
    <property type="nucleotide sequence ID" value="XM_003861838.1"/>
</dbReference>
<dbReference type="AlphaFoldDB" id="E9BIW3"/>
<dbReference type="VEuPathDB" id="TriTrypDB:LdCL_270007700"/>
<dbReference type="OMA" id="LFQIDCS"/>
<dbReference type="EMBL" id="CP029526">
    <property type="protein sequence ID" value="AYU79907.1"/>
    <property type="molecule type" value="Genomic_DNA"/>
</dbReference>
<protein>
    <submittedName>
        <fullName evidence="2">Uncharacterized protein</fullName>
    </submittedName>
</protein>
<reference evidence="1 4" key="4">
    <citation type="journal article" date="2018" name="Sci. Rep.">
        <title>A complete Leishmania donovani reference genome identifies novel genetic variations associated with virulence.</title>
        <authorList>
            <person name="Lypaczewski P."/>
            <person name="Hoshizaki J."/>
            <person name="Zhang W.-W."/>
            <person name="McCall L.-I."/>
            <person name="Torcivia-Rodriguez J."/>
            <person name="Simonyan V."/>
            <person name="Kaur A."/>
            <person name="Dewar K."/>
            <person name="Matlashewski G."/>
        </authorList>
    </citation>
    <scope>NUCLEOTIDE SEQUENCE [LARGE SCALE GENOMIC DNA]</scope>
    <source>
        <strain evidence="1 4">LdCL</strain>
    </source>
</reference>
<dbReference type="OrthoDB" id="10356267at2759"/>
<organism evidence="2 3">
    <name type="scientific">Leishmania donovani</name>
    <dbReference type="NCBI Taxonomy" id="5661"/>
    <lineage>
        <taxon>Eukaryota</taxon>
        <taxon>Discoba</taxon>
        <taxon>Euglenozoa</taxon>
        <taxon>Kinetoplastea</taxon>
        <taxon>Metakinetoplastina</taxon>
        <taxon>Trypanosomatida</taxon>
        <taxon>Trypanosomatidae</taxon>
        <taxon>Leishmaniinae</taxon>
        <taxon>Leishmania</taxon>
    </lineage>
</organism>
<sequence>MFTLLRKEHLECYSLFQIDCSACCLFSFPLHNLLCSFASVTTQHSRAIAFSHLKK</sequence>
<dbReference type="Proteomes" id="UP000008980">
    <property type="component" value="Chromosome 27"/>
</dbReference>
<dbReference type="Proteomes" id="UP000274082">
    <property type="component" value="Chromosome 27"/>
</dbReference>
<proteinExistence type="predicted"/>
<reference evidence="3" key="3">
    <citation type="submission" date="2011-02" db="EMBL/GenBank/DDBJ databases">
        <title>Whole genome sequencing of Leishmania donovani clinical lines reveals dynamic variation related to drug resistance.</title>
        <authorList>
            <person name="Downing T."/>
            <person name="Imamura H."/>
            <person name="Sanders M."/>
            <person name="Decuypere S."/>
            <person name="Hertz-Fowler C."/>
            <person name="Clark T.G."/>
            <person name="Rijal S."/>
            <person name="Sundar S."/>
            <person name="Quail M.A."/>
            <person name="De Doncker S."/>
            <person name="Maes I."/>
            <person name="Vanaerschot M."/>
            <person name="Stark O."/>
            <person name="Schonian G."/>
            <person name="Dujardin J.C."/>
            <person name="Berriman M."/>
        </authorList>
    </citation>
    <scope>NUCLEOTIDE SEQUENCE [LARGE SCALE GENOMIC DNA]</scope>
    <source>
        <strain evidence="3">BPK282A1</strain>
    </source>
</reference>
<evidence type="ECO:0000313" key="4">
    <source>
        <dbReference type="Proteomes" id="UP000274082"/>
    </source>
</evidence>